<organism evidence="9 10">
    <name type="scientific">Emericellopsis cladophorae</name>
    <dbReference type="NCBI Taxonomy" id="2686198"/>
    <lineage>
        <taxon>Eukaryota</taxon>
        <taxon>Fungi</taxon>
        <taxon>Dikarya</taxon>
        <taxon>Ascomycota</taxon>
        <taxon>Pezizomycotina</taxon>
        <taxon>Sordariomycetes</taxon>
        <taxon>Hypocreomycetidae</taxon>
        <taxon>Hypocreales</taxon>
        <taxon>Bionectriaceae</taxon>
        <taxon>Emericellopsis</taxon>
    </lineage>
</organism>
<feature type="transmembrane region" description="Helical" evidence="7">
    <location>
        <begin position="253"/>
        <end position="275"/>
    </location>
</feature>
<feature type="transmembrane region" description="Helical" evidence="7">
    <location>
        <begin position="562"/>
        <end position="581"/>
    </location>
</feature>
<dbReference type="SUPFAM" id="SSF103473">
    <property type="entry name" value="MFS general substrate transporter"/>
    <property type="match status" value="1"/>
</dbReference>
<evidence type="ECO:0000256" key="7">
    <source>
        <dbReference type="SAM" id="Phobius"/>
    </source>
</evidence>
<evidence type="ECO:0000256" key="4">
    <source>
        <dbReference type="ARBA" id="ARBA00022692"/>
    </source>
</evidence>
<feature type="domain" description="Major facilitator superfamily (MFS) profile" evidence="8">
    <location>
        <begin position="130"/>
        <end position="584"/>
    </location>
</feature>
<dbReference type="InterPro" id="IPR036259">
    <property type="entry name" value="MFS_trans_sf"/>
</dbReference>
<dbReference type="InterPro" id="IPR005828">
    <property type="entry name" value="MFS_sugar_transport-like"/>
</dbReference>
<feature type="transmembrane region" description="Helical" evidence="7">
    <location>
        <begin position="472"/>
        <end position="492"/>
    </location>
</feature>
<dbReference type="PROSITE" id="PS50850">
    <property type="entry name" value="MFS"/>
    <property type="match status" value="1"/>
</dbReference>
<feature type="transmembrane region" description="Helical" evidence="7">
    <location>
        <begin position="166"/>
        <end position="187"/>
    </location>
</feature>
<proteinExistence type="inferred from homology"/>
<keyword evidence="10" id="KW-1185">Reference proteome</keyword>
<evidence type="ECO:0000256" key="2">
    <source>
        <dbReference type="ARBA" id="ARBA00008335"/>
    </source>
</evidence>
<evidence type="ECO:0000256" key="5">
    <source>
        <dbReference type="ARBA" id="ARBA00022989"/>
    </source>
</evidence>
<protein>
    <submittedName>
        <fullName evidence="9">MFS-type transporter-like protein</fullName>
    </submittedName>
</protein>
<feature type="transmembrane region" description="Helical" evidence="7">
    <location>
        <begin position="498"/>
        <end position="518"/>
    </location>
</feature>
<dbReference type="GeneID" id="75832021"/>
<comment type="subcellular location">
    <subcellularLocation>
        <location evidence="1">Membrane</location>
        <topology evidence="1">Multi-pass membrane protein</topology>
    </subcellularLocation>
</comment>
<reference evidence="9" key="2">
    <citation type="submission" date="2022-07" db="EMBL/GenBank/DDBJ databases">
        <authorList>
            <person name="Goncalves M.F.M."/>
            <person name="Hilario S."/>
            <person name="Van De Peer Y."/>
            <person name="Esteves A.C."/>
            <person name="Alves A."/>
        </authorList>
    </citation>
    <scope>NUCLEOTIDE SEQUENCE</scope>
    <source>
        <strain evidence="9">MUM 19.33</strain>
    </source>
</reference>
<dbReference type="InterPro" id="IPR020846">
    <property type="entry name" value="MFS_dom"/>
</dbReference>
<dbReference type="Gene3D" id="1.20.1250.20">
    <property type="entry name" value="MFS general substrate transporter like domains"/>
    <property type="match status" value="1"/>
</dbReference>
<accession>A0A9P9Y5W7</accession>
<evidence type="ECO:0000256" key="1">
    <source>
        <dbReference type="ARBA" id="ARBA00004141"/>
    </source>
</evidence>
<gene>
    <name evidence="9" type="ORF">J7T54_005538</name>
</gene>
<dbReference type="EMBL" id="JAGIXG020000007">
    <property type="protein sequence ID" value="KAI6783509.1"/>
    <property type="molecule type" value="Genomic_DNA"/>
</dbReference>
<keyword evidence="3" id="KW-0813">Transport</keyword>
<keyword evidence="6 7" id="KW-0472">Membrane</keyword>
<sequence length="589" mass="65169">MAWGFRRKETVDDYIGILIPLDKAHLYSHSAKHGKLNYEHVNDTDMEELLDDVEMQERQGEDEHEHETENETRGMLQTRDFEYSIKGLRAETRRGQGSGRNGSWTPYEIKSKLINKAIQDIGMGRYNWQLFFVCGFGWFADNLWLQGASLTLPSLSARFDIGEKEVRYTTSALFLGLSLGSSVWGIGSDYTGRRIPFNTTLLIAAIFGMASAFNQSWGGVCFTYAALGSGVGGSLPVDGALFLEFLPDANSSLLTMLSVWWPVGQLVSSLIAWYTMANWPVDEGWRLFMATIGIMTFAMFAVRFFIFRLLESPKFLLNQGRQDEAVAVVHAIAYRNGTKTWLTSEILDEVAGTDDTSADRHRPQPTGGLKQKLSKFSGDKMNQLFKEPKLRLATILIWTAWAAIGMGYPLFAAFLPQYFSKYSNADVQSETSSISGETYRNYAITSICGVPGSILATWLVEQNSRFLGRKGTLACSTLLSAVFQLAFVIWGTSSTRQLIFSCVGAFTQNIMYGVLYAYTPEIFPAPVRGAGTGVASFLNRITGLFAPVLAANLPGDAAEGPIYASALLIAIAFVSMCFIPIETRGAQRL</sequence>
<dbReference type="PANTHER" id="PTHR23511">
    <property type="entry name" value="SYNAPTIC VESICLE GLYCOPROTEIN 2"/>
    <property type="match status" value="1"/>
</dbReference>
<name>A0A9P9Y5W7_9HYPO</name>
<evidence type="ECO:0000313" key="10">
    <source>
        <dbReference type="Proteomes" id="UP001055219"/>
    </source>
</evidence>
<dbReference type="Proteomes" id="UP001055219">
    <property type="component" value="Unassembled WGS sequence"/>
</dbReference>
<dbReference type="Pfam" id="PF00083">
    <property type="entry name" value="Sugar_tr"/>
    <property type="match status" value="1"/>
</dbReference>
<feature type="transmembrane region" description="Helical" evidence="7">
    <location>
        <begin position="390"/>
        <end position="419"/>
    </location>
</feature>
<evidence type="ECO:0000256" key="3">
    <source>
        <dbReference type="ARBA" id="ARBA00022448"/>
    </source>
</evidence>
<evidence type="ECO:0000259" key="8">
    <source>
        <dbReference type="PROSITE" id="PS50850"/>
    </source>
</evidence>
<keyword evidence="5 7" id="KW-1133">Transmembrane helix</keyword>
<dbReference type="FunFam" id="1.20.1250.20:FF:000171">
    <property type="entry name" value="MFS general substrate transporter"/>
    <property type="match status" value="1"/>
</dbReference>
<comment type="similarity">
    <text evidence="2">Belongs to the major facilitator superfamily.</text>
</comment>
<evidence type="ECO:0000313" key="9">
    <source>
        <dbReference type="EMBL" id="KAI6783509.1"/>
    </source>
</evidence>
<dbReference type="RefSeq" id="XP_051364365.1">
    <property type="nucleotide sequence ID" value="XM_051503968.1"/>
</dbReference>
<dbReference type="CDD" id="cd17316">
    <property type="entry name" value="MFS_SV2_like"/>
    <property type="match status" value="1"/>
</dbReference>
<comment type="caution">
    <text evidence="9">The sequence shown here is derived from an EMBL/GenBank/DDBJ whole genome shotgun (WGS) entry which is preliminary data.</text>
</comment>
<dbReference type="GO" id="GO:0016020">
    <property type="term" value="C:membrane"/>
    <property type="evidence" value="ECO:0007669"/>
    <property type="project" value="UniProtKB-SubCell"/>
</dbReference>
<feature type="transmembrane region" description="Helical" evidence="7">
    <location>
        <begin position="287"/>
        <end position="306"/>
    </location>
</feature>
<dbReference type="PANTHER" id="PTHR23511:SF5">
    <property type="entry name" value="MAJOR FACILITATOR-TYPE TRANSPORTER HXNZ-RELATED"/>
    <property type="match status" value="1"/>
</dbReference>
<dbReference type="OrthoDB" id="4139357at2759"/>
<evidence type="ECO:0000256" key="6">
    <source>
        <dbReference type="ARBA" id="ARBA00023136"/>
    </source>
</evidence>
<feature type="transmembrane region" description="Helical" evidence="7">
    <location>
        <begin position="126"/>
        <end position="146"/>
    </location>
</feature>
<reference evidence="9" key="1">
    <citation type="journal article" date="2021" name="J Fungi (Basel)">
        <title>Genomic and Metabolomic Analyses of the Marine Fungus Emericellopsis cladophorae: Insights into Saltwater Adaptability Mechanisms and Its Biosynthetic Potential.</title>
        <authorList>
            <person name="Goncalves M.F.M."/>
            <person name="Hilario S."/>
            <person name="Van de Peer Y."/>
            <person name="Esteves A.C."/>
            <person name="Alves A."/>
        </authorList>
    </citation>
    <scope>NUCLEOTIDE SEQUENCE</scope>
    <source>
        <strain evidence="9">MUM 19.33</strain>
    </source>
</reference>
<dbReference type="GO" id="GO:0022857">
    <property type="term" value="F:transmembrane transporter activity"/>
    <property type="evidence" value="ECO:0007669"/>
    <property type="project" value="InterPro"/>
</dbReference>
<feature type="transmembrane region" description="Helical" evidence="7">
    <location>
        <begin position="199"/>
        <end position="217"/>
    </location>
</feature>
<dbReference type="AlphaFoldDB" id="A0A9P9Y5W7"/>
<feature type="transmembrane region" description="Helical" evidence="7">
    <location>
        <begin position="223"/>
        <end position="246"/>
    </location>
</feature>
<keyword evidence="4 7" id="KW-0812">Transmembrane</keyword>